<keyword evidence="3 8" id="KW-0328">Glycosyltransferase</keyword>
<dbReference type="GO" id="GO:0016020">
    <property type="term" value="C:membrane"/>
    <property type="evidence" value="ECO:0007669"/>
    <property type="project" value="UniProtKB-SubCell"/>
</dbReference>
<reference evidence="9 10" key="1">
    <citation type="submission" date="2018-04" db="EMBL/GenBank/DDBJ databases">
        <title>The genome of golden apple snail Pomacea canaliculata provides insight into stress tolerance and invasive adaptation.</title>
        <authorList>
            <person name="Liu C."/>
            <person name="Liu B."/>
            <person name="Ren Y."/>
            <person name="Zhang Y."/>
            <person name="Wang H."/>
            <person name="Li S."/>
            <person name="Jiang F."/>
            <person name="Yin L."/>
            <person name="Zhang G."/>
            <person name="Qian W."/>
            <person name="Fan W."/>
        </authorList>
    </citation>
    <scope>NUCLEOTIDE SEQUENCE [LARGE SCALE GENOMIC DNA]</scope>
    <source>
        <strain evidence="9">SZHN2017</strain>
        <tissue evidence="9">Muscle</tissue>
    </source>
</reference>
<dbReference type="EMBL" id="PZQS01000007">
    <property type="protein sequence ID" value="PVD27358.1"/>
    <property type="molecule type" value="Genomic_DNA"/>
</dbReference>
<keyword evidence="5" id="KW-0812">Transmembrane</keyword>
<keyword evidence="4 8" id="KW-0808">Transferase</keyword>
<evidence type="ECO:0000256" key="7">
    <source>
        <dbReference type="ARBA" id="ARBA00023136"/>
    </source>
</evidence>
<dbReference type="GO" id="GO:0005737">
    <property type="term" value="C:cytoplasm"/>
    <property type="evidence" value="ECO:0007669"/>
    <property type="project" value="TreeGrafter"/>
</dbReference>
<evidence type="ECO:0000313" key="10">
    <source>
        <dbReference type="Proteomes" id="UP000245119"/>
    </source>
</evidence>
<evidence type="ECO:0000256" key="4">
    <source>
        <dbReference type="ARBA" id="ARBA00022679"/>
    </source>
</evidence>
<dbReference type="EC" id="2.4.1.-" evidence="8"/>
<dbReference type="AlphaFoldDB" id="A0A2T7P1R8"/>
<sequence>MEPTTRRTKPLAQEATMVEIFPDWTTDDPHDAVPVKRVYLYSATLTIHHTPPNGSHIRLTAFQEKRVGQLTCCLRRHGSATVTAPAPIIHSLDDPDNVNDTKKVFAVVYQCHVPFSPLELTGACVTVTPDPACPVEDNYYIPVYTPEVVKGGLAICGKVAFGSLLDPLKLVEWFEMQRLLGVDKIQILDFGNPENVSRVFEYYQNTGLLSFFPYKLPGRPWGRGFTDETRVLDQLPQDENFPFLECRLRLAGYDYVMSIDMDEIILPRKMKLLKPFFQDIFSRDPQLAGAYFQVQFFVEEFGPVDKDAPLHVLRYLKSTPALWECQKYTYIPARTNHVSTHEFEPYPGYSQSEVDSEEAVIHHYRKCSHKWHHCPPPDHITDRSITRFQTDLVPRVKDVLSKLRL</sequence>
<dbReference type="OrthoDB" id="6285242at2759"/>
<evidence type="ECO:0000256" key="8">
    <source>
        <dbReference type="RuleBase" id="RU366017"/>
    </source>
</evidence>
<name>A0A2T7P1R8_POMCA</name>
<accession>A0A2T7P1R8</accession>
<evidence type="ECO:0000256" key="3">
    <source>
        <dbReference type="ARBA" id="ARBA00022676"/>
    </source>
</evidence>
<comment type="caution">
    <text evidence="9">The sequence shown here is derived from an EMBL/GenBank/DDBJ whole genome shotgun (WGS) entry which is preliminary data.</text>
</comment>
<evidence type="ECO:0000256" key="2">
    <source>
        <dbReference type="ARBA" id="ARBA00007647"/>
    </source>
</evidence>
<dbReference type="GO" id="GO:0016757">
    <property type="term" value="F:glycosyltransferase activity"/>
    <property type="evidence" value="ECO:0007669"/>
    <property type="project" value="UniProtKB-UniRule"/>
</dbReference>
<evidence type="ECO:0000256" key="5">
    <source>
        <dbReference type="ARBA" id="ARBA00022692"/>
    </source>
</evidence>
<dbReference type="InterPro" id="IPR008166">
    <property type="entry name" value="Glyco_transf_92"/>
</dbReference>
<proteinExistence type="inferred from homology"/>
<keyword evidence="7" id="KW-0472">Membrane</keyword>
<dbReference type="PANTHER" id="PTHR21461:SF69">
    <property type="entry name" value="GLYCOSYLTRANSFERASE FAMILY 92 PROTEIN"/>
    <property type="match status" value="1"/>
</dbReference>
<evidence type="ECO:0000256" key="1">
    <source>
        <dbReference type="ARBA" id="ARBA00004167"/>
    </source>
</evidence>
<organism evidence="9 10">
    <name type="scientific">Pomacea canaliculata</name>
    <name type="common">Golden apple snail</name>
    <dbReference type="NCBI Taxonomy" id="400727"/>
    <lineage>
        <taxon>Eukaryota</taxon>
        <taxon>Metazoa</taxon>
        <taxon>Spiralia</taxon>
        <taxon>Lophotrochozoa</taxon>
        <taxon>Mollusca</taxon>
        <taxon>Gastropoda</taxon>
        <taxon>Caenogastropoda</taxon>
        <taxon>Architaenioglossa</taxon>
        <taxon>Ampullarioidea</taxon>
        <taxon>Ampullariidae</taxon>
        <taxon>Pomacea</taxon>
    </lineage>
</organism>
<comment type="subcellular location">
    <subcellularLocation>
        <location evidence="1">Membrane</location>
        <topology evidence="1">Single-pass membrane protein</topology>
    </subcellularLocation>
</comment>
<keyword evidence="10" id="KW-1185">Reference proteome</keyword>
<dbReference type="Proteomes" id="UP000245119">
    <property type="component" value="Linkage Group LG7"/>
</dbReference>
<dbReference type="Pfam" id="PF01697">
    <property type="entry name" value="Glyco_transf_92"/>
    <property type="match status" value="1"/>
</dbReference>
<evidence type="ECO:0000313" key="9">
    <source>
        <dbReference type="EMBL" id="PVD27358.1"/>
    </source>
</evidence>
<gene>
    <name evidence="9" type="ORF">C0Q70_12514</name>
</gene>
<evidence type="ECO:0000256" key="6">
    <source>
        <dbReference type="ARBA" id="ARBA00022989"/>
    </source>
</evidence>
<keyword evidence="6" id="KW-1133">Transmembrane helix</keyword>
<comment type="similarity">
    <text evidence="2 8">Belongs to the glycosyltransferase 92 family.</text>
</comment>
<protein>
    <recommendedName>
        <fullName evidence="8">Glycosyltransferase family 92 protein</fullName>
        <ecNumber evidence="8">2.4.1.-</ecNumber>
    </recommendedName>
</protein>
<dbReference type="PANTHER" id="PTHR21461">
    <property type="entry name" value="GLYCOSYLTRANSFERASE FAMILY 92 PROTEIN"/>
    <property type="match status" value="1"/>
</dbReference>